<dbReference type="AlphaFoldDB" id="A0A975U3L3"/>
<evidence type="ECO:0000259" key="12">
    <source>
        <dbReference type="PROSITE" id="PS51198"/>
    </source>
</evidence>
<feature type="compositionally biased region" description="Pro residues" evidence="11">
    <location>
        <begin position="945"/>
        <end position="967"/>
    </location>
</feature>
<protein>
    <recommendedName>
        <fullName evidence="7">DNA 3'-5' helicase</fullName>
        <ecNumber evidence="7">5.6.2.4</ecNumber>
    </recommendedName>
    <alternativeName>
        <fullName evidence="8">DNA 3'-5' helicase II</fullName>
    </alternativeName>
</protein>
<reference evidence="14" key="1">
    <citation type="submission" date="2021-06" db="EMBL/GenBank/DDBJ databases">
        <title>Elioraea tepida, sp. nov., a moderately thermophilic aerobic anoxygenic phototrophic bacterium isolated from an alkaline siliceous hot spring mat community in Yellowstone National Park, WY, USA.</title>
        <authorList>
            <person name="Saini M.K."/>
            <person name="Yoshida S."/>
            <person name="Sebastian A."/>
            <person name="Hirose S."/>
            <person name="Hara E."/>
            <person name="Tamaki H."/>
            <person name="Soulier N.T."/>
            <person name="Albert I."/>
            <person name="Hanada S."/>
            <person name="Bryant D.A."/>
            <person name="Tank M."/>
        </authorList>
    </citation>
    <scope>NUCLEOTIDE SEQUENCE</scope>
    <source>
        <strain evidence="14">MS-P2</strain>
    </source>
</reference>
<dbReference type="GO" id="GO:0005524">
    <property type="term" value="F:ATP binding"/>
    <property type="evidence" value="ECO:0007669"/>
    <property type="project" value="UniProtKB-UniRule"/>
</dbReference>
<dbReference type="GO" id="GO:0016787">
    <property type="term" value="F:hydrolase activity"/>
    <property type="evidence" value="ECO:0007669"/>
    <property type="project" value="UniProtKB-UniRule"/>
</dbReference>
<dbReference type="GO" id="GO:0005829">
    <property type="term" value="C:cytosol"/>
    <property type="evidence" value="ECO:0007669"/>
    <property type="project" value="TreeGrafter"/>
</dbReference>
<accession>A0A975U3L3</accession>
<evidence type="ECO:0000313" key="15">
    <source>
        <dbReference type="Proteomes" id="UP000694001"/>
    </source>
</evidence>
<organism evidence="14 15">
    <name type="scientific">Elioraea tepida</name>
    <dbReference type="NCBI Taxonomy" id="2843330"/>
    <lineage>
        <taxon>Bacteria</taxon>
        <taxon>Pseudomonadati</taxon>
        <taxon>Pseudomonadota</taxon>
        <taxon>Alphaproteobacteria</taxon>
        <taxon>Acetobacterales</taxon>
        <taxon>Elioraeaceae</taxon>
        <taxon>Elioraea</taxon>
    </lineage>
</organism>
<name>A0A975U3L3_9PROT</name>
<evidence type="ECO:0000256" key="9">
    <source>
        <dbReference type="ARBA" id="ARBA00048988"/>
    </source>
</evidence>
<evidence type="ECO:0000256" key="2">
    <source>
        <dbReference type="ARBA" id="ARBA00022801"/>
    </source>
</evidence>
<feature type="region of interest" description="Disordered" evidence="11">
    <location>
        <begin position="930"/>
        <end position="987"/>
    </location>
</feature>
<dbReference type="PROSITE" id="PS51217">
    <property type="entry name" value="UVRD_HELICASE_CTER"/>
    <property type="match status" value="1"/>
</dbReference>
<dbReference type="PROSITE" id="PS51198">
    <property type="entry name" value="UVRD_HELICASE_ATP_BIND"/>
    <property type="match status" value="1"/>
</dbReference>
<feature type="binding site" evidence="10">
    <location>
        <begin position="31"/>
        <end position="38"/>
    </location>
    <ligand>
        <name>ATP</name>
        <dbReference type="ChEBI" id="CHEBI:30616"/>
    </ligand>
</feature>
<dbReference type="Pfam" id="PF00580">
    <property type="entry name" value="UvrD-helicase"/>
    <property type="match status" value="1"/>
</dbReference>
<evidence type="ECO:0000256" key="1">
    <source>
        <dbReference type="ARBA" id="ARBA00022741"/>
    </source>
</evidence>
<feature type="domain" description="UvrD-like helicase C-terminal" evidence="13">
    <location>
        <begin position="518"/>
        <end position="792"/>
    </location>
</feature>
<evidence type="ECO:0000313" key="14">
    <source>
        <dbReference type="EMBL" id="QXM25742.1"/>
    </source>
</evidence>
<keyword evidence="15" id="KW-1185">Reference proteome</keyword>
<keyword evidence="4 10" id="KW-0067">ATP-binding</keyword>
<dbReference type="Pfam" id="PF13361">
    <property type="entry name" value="UvrD_C"/>
    <property type="match status" value="1"/>
</dbReference>
<gene>
    <name evidence="14" type="primary">addA</name>
    <name evidence="14" type="ORF">KO353_05925</name>
</gene>
<dbReference type="GO" id="GO:0033202">
    <property type="term" value="C:DNA helicase complex"/>
    <property type="evidence" value="ECO:0007669"/>
    <property type="project" value="TreeGrafter"/>
</dbReference>
<keyword evidence="1 10" id="KW-0547">Nucleotide-binding</keyword>
<evidence type="ECO:0000256" key="7">
    <source>
        <dbReference type="ARBA" id="ARBA00034808"/>
    </source>
</evidence>
<evidence type="ECO:0000256" key="8">
    <source>
        <dbReference type="ARBA" id="ARBA00034923"/>
    </source>
</evidence>
<dbReference type="GO" id="GO:0000725">
    <property type="term" value="P:recombinational repair"/>
    <property type="evidence" value="ECO:0007669"/>
    <property type="project" value="TreeGrafter"/>
</dbReference>
<evidence type="ECO:0000256" key="4">
    <source>
        <dbReference type="ARBA" id="ARBA00022840"/>
    </source>
</evidence>
<proteinExistence type="predicted"/>
<dbReference type="GO" id="GO:0043138">
    <property type="term" value="F:3'-5' DNA helicase activity"/>
    <property type="evidence" value="ECO:0007669"/>
    <property type="project" value="UniProtKB-EC"/>
</dbReference>
<comment type="catalytic activity">
    <reaction evidence="9">
        <text>ATP + H2O = ADP + phosphate + H(+)</text>
        <dbReference type="Rhea" id="RHEA:13065"/>
        <dbReference type="ChEBI" id="CHEBI:15377"/>
        <dbReference type="ChEBI" id="CHEBI:15378"/>
        <dbReference type="ChEBI" id="CHEBI:30616"/>
        <dbReference type="ChEBI" id="CHEBI:43474"/>
        <dbReference type="ChEBI" id="CHEBI:456216"/>
        <dbReference type="EC" id="5.6.2.4"/>
    </reaction>
</comment>
<dbReference type="PANTHER" id="PTHR11070">
    <property type="entry name" value="UVRD / RECB / PCRA DNA HELICASE FAMILY MEMBER"/>
    <property type="match status" value="1"/>
</dbReference>
<keyword evidence="5" id="KW-0413">Isomerase</keyword>
<dbReference type="RefSeq" id="WP_218286794.1">
    <property type="nucleotide sequence ID" value="NZ_CP076448.1"/>
</dbReference>
<feature type="domain" description="UvrD-like helicase ATP-binding" evidence="12">
    <location>
        <begin position="10"/>
        <end position="489"/>
    </location>
</feature>
<dbReference type="PANTHER" id="PTHR11070:SF2">
    <property type="entry name" value="ATP-DEPENDENT DNA HELICASE SRS2"/>
    <property type="match status" value="1"/>
</dbReference>
<dbReference type="InterPro" id="IPR014017">
    <property type="entry name" value="DNA_helicase_UvrD-like_C"/>
</dbReference>
<evidence type="ECO:0000256" key="3">
    <source>
        <dbReference type="ARBA" id="ARBA00022806"/>
    </source>
</evidence>
<keyword evidence="2 10" id="KW-0378">Hydrolase</keyword>
<evidence type="ECO:0000256" key="10">
    <source>
        <dbReference type="PROSITE-ProRule" id="PRU00560"/>
    </source>
</evidence>
<evidence type="ECO:0000256" key="5">
    <source>
        <dbReference type="ARBA" id="ARBA00023235"/>
    </source>
</evidence>
<dbReference type="InterPro" id="IPR014016">
    <property type="entry name" value="UvrD-like_ATP-bd"/>
</dbReference>
<dbReference type="InterPro" id="IPR014151">
    <property type="entry name" value="DNA_helicase_AddA"/>
</dbReference>
<dbReference type="InterPro" id="IPR038726">
    <property type="entry name" value="PDDEXK_AddAB-type"/>
</dbReference>
<dbReference type="NCBIfam" id="TIGR02784">
    <property type="entry name" value="addA_alphas"/>
    <property type="match status" value="1"/>
</dbReference>
<evidence type="ECO:0000256" key="11">
    <source>
        <dbReference type="SAM" id="MobiDB-lite"/>
    </source>
</evidence>
<evidence type="ECO:0000259" key="13">
    <source>
        <dbReference type="PROSITE" id="PS51217"/>
    </source>
</evidence>
<dbReference type="EMBL" id="CP076448">
    <property type="protein sequence ID" value="QXM25742.1"/>
    <property type="molecule type" value="Genomic_DNA"/>
</dbReference>
<dbReference type="Proteomes" id="UP000694001">
    <property type="component" value="Chromosome"/>
</dbReference>
<evidence type="ECO:0000256" key="6">
    <source>
        <dbReference type="ARBA" id="ARBA00034617"/>
    </source>
</evidence>
<sequence>MTEWALGDARADAEAAQRRASDPSVSAWVGASAGSGKTTLLTARVLRLLLGGTDPGRILCLTFTRAAAAEMATRIASRLGAWAAMEDSALGEELSRLGVAVTEEALARARGLFARVLDHPGGLRIATIHAFCQSLLRRFPLEAEIAPHFTLLEERDSAEALAAARDEALARPTAGMERALATLAPLTEQDGFSDLVRGVLAARGRLERAFAAANAPDGVAAMQRRILGLDVEETEDALLAEACGRDLTRLVAAADALRRGSPTDMARGEAMKRWLALTPEERAARWEDWRDLYLTEKGTIRTRLATQRAVAAMADILAVLEGEADAVLTVEDRRRRIRAALASEAVVRLVAPVIEGYERRKRVRAGLDYDDLIERTRRLLAATDTAWVQYKLDGGLDHVLIDEAQDSAAAQWHVVELLTEDFFAGEGARAGVVRTLFAVGDVKQSIYRFQGAAPEEFGRARERARKRVTACFGASHFRSERLAVSFRSTAPVLALVDAVFADPDAAKGVALDGEPILHRPVRAGEAGSVELWPLIPPDELPEADAWNPEPSARARNGEEKLALAIAAQIQRWIEDGERLPARGRAIRPGDVLVLVRRRRAFVSWLIRALKQRNVPVSGVDRMVLVEELAVKDVLATLESLLLPEDDLTLAAALRSPLFSLSDPSLMELATARGRRSLRTELRRRAAERPDWQDAEATLAALAARADFDTPHALIARLLGPLGGRARLLARLGPDAADPLDELLSAALAHERSHPPSLQGFLAWLRGGGAEIKREQEPGADAVRVMTVHGAKGLESPVVILADTTSVTDPVDDLYWLEDKATHAQVPLWAPRAELCPEPVEQARARRREEDLEEYRRLLYVALTRAEDRLLVTGALSRRGEGKDKSCWYDLVAAGFRRLAGAEAAAFDPGALLGETGWPVGGMRLATAQAPDAALRREPESAAPVRLPPVPTWARRPPPAEETPPRPLAPSAEEDDEPAAASPLAGAEPGARRFQRGRLVHALLQHLPHLPPERRRSAAEAFLSAPGLGLAADTVAELVAETLAVLDDPRFAPLFAPGALAEAAVTGRIGSRVVSGQVDRLAITDTEVLVADFKTNRPPPDRLEDVPPAYLRQMAAYRAVLRGAFPGREVRCALVWTYAARLMELPDSLLDAHAPATI</sequence>
<dbReference type="KEGG" id="elio:KO353_05925"/>
<dbReference type="Pfam" id="PF12705">
    <property type="entry name" value="PDDEXK_1"/>
    <property type="match status" value="1"/>
</dbReference>
<dbReference type="GO" id="GO:0003677">
    <property type="term" value="F:DNA binding"/>
    <property type="evidence" value="ECO:0007669"/>
    <property type="project" value="InterPro"/>
</dbReference>
<comment type="catalytic activity">
    <reaction evidence="6">
        <text>Couples ATP hydrolysis with the unwinding of duplex DNA by translocating in the 3'-5' direction.</text>
        <dbReference type="EC" id="5.6.2.4"/>
    </reaction>
</comment>
<dbReference type="EC" id="5.6.2.4" evidence="7"/>
<keyword evidence="3 10" id="KW-0347">Helicase</keyword>
<dbReference type="InterPro" id="IPR000212">
    <property type="entry name" value="DNA_helicase_UvrD/REP"/>
</dbReference>